<accession>A0A6P6KFC4</accession>
<dbReference type="InterPro" id="IPR000008">
    <property type="entry name" value="C2_dom"/>
</dbReference>
<dbReference type="Gene3D" id="2.60.40.150">
    <property type="entry name" value="C2 domain"/>
    <property type="match status" value="1"/>
</dbReference>
<evidence type="ECO:0000256" key="11">
    <source>
        <dbReference type="ARBA" id="ARBA00022553"/>
    </source>
</evidence>
<comment type="subcellular location">
    <subcellularLocation>
        <location evidence="3">Cell membrane</location>
    </subcellularLocation>
    <subcellularLocation>
        <location evidence="4">Cytoplasm</location>
    </subcellularLocation>
    <subcellularLocation>
        <location evidence="2">Early endosome membrane</location>
    </subcellularLocation>
    <subcellularLocation>
        <location evidence="1">Nucleus</location>
    </subcellularLocation>
    <subcellularLocation>
        <location evidence="18">Postsynaptic density</location>
    </subcellularLocation>
    <subcellularLocation>
        <location evidence="5">Recycling endosome membrane</location>
    </subcellularLocation>
</comment>
<keyword evidence="14" id="KW-0770">Synapse</keyword>
<feature type="region of interest" description="Disordered" evidence="25">
    <location>
        <begin position="552"/>
        <end position="582"/>
    </location>
</feature>
<evidence type="ECO:0000259" key="27">
    <source>
        <dbReference type="PROSITE" id="PS50004"/>
    </source>
</evidence>
<dbReference type="InterPro" id="IPR035892">
    <property type="entry name" value="C2_domain_sf"/>
</dbReference>
<evidence type="ECO:0000256" key="24">
    <source>
        <dbReference type="ARBA" id="ARBA00082036"/>
    </source>
</evidence>
<proteinExistence type="inferred from homology"/>
<comment type="pathway">
    <text evidence="6">Signal transduction; phosphatidylinositol signaling pathway.</text>
</comment>
<reference evidence="29" key="1">
    <citation type="submission" date="2025-08" db="UniProtKB">
        <authorList>
            <consortium name="RefSeq"/>
        </authorList>
    </citation>
    <scope>IDENTIFICATION</scope>
    <source>
        <strain evidence="29">Wakin</strain>
        <tissue evidence="29">Muscle</tissue>
    </source>
</reference>
<feature type="compositionally biased region" description="Polar residues" evidence="25">
    <location>
        <begin position="552"/>
        <end position="577"/>
    </location>
</feature>
<evidence type="ECO:0000256" key="18">
    <source>
        <dbReference type="ARBA" id="ARBA00034105"/>
    </source>
</evidence>
<evidence type="ECO:0000256" key="10">
    <source>
        <dbReference type="ARBA" id="ARBA00022490"/>
    </source>
</evidence>
<evidence type="ECO:0000256" key="23">
    <source>
        <dbReference type="ARBA" id="ARBA00080875"/>
    </source>
</evidence>
<keyword evidence="10" id="KW-0963">Cytoplasm</keyword>
<evidence type="ECO:0000256" key="26">
    <source>
        <dbReference type="SAM" id="Phobius"/>
    </source>
</evidence>
<dbReference type="GeneID" id="113050763"/>
<dbReference type="EC" id="3.1.3.66" evidence="8"/>
<evidence type="ECO:0000256" key="21">
    <source>
        <dbReference type="ARBA" id="ARBA00065112"/>
    </source>
</evidence>
<evidence type="ECO:0000256" key="14">
    <source>
        <dbReference type="ARBA" id="ARBA00023018"/>
    </source>
</evidence>
<comment type="subunit">
    <text evidence="21">Interacts with INPP5F.</text>
</comment>
<dbReference type="CDD" id="cd04048">
    <property type="entry name" value="C2A_Copine"/>
    <property type="match status" value="1"/>
</dbReference>
<keyword evidence="9" id="KW-1003">Cell membrane</keyword>
<evidence type="ECO:0000313" key="28">
    <source>
        <dbReference type="Proteomes" id="UP000515129"/>
    </source>
</evidence>
<dbReference type="GO" id="GO:0055038">
    <property type="term" value="C:recycling endosome membrane"/>
    <property type="evidence" value="ECO:0007669"/>
    <property type="project" value="UniProtKB-SubCell"/>
</dbReference>
<dbReference type="RefSeq" id="XP_026069832.1">
    <property type="nucleotide sequence ID" value="XM_026214047.1"/>
</dbReference>
<keyword evidence="13" id="KW-0378">Hydrolase</keyword>
<dbReference type="GO" id="GO:0005634">
    <property type="term" value="C:nucleus"/>
    <property type="evidence" value="ECO:0007669"/>
    <property type="project" value="UniProtKB-SubCell"/>
</dbReference>
<comment type="similarity">
    <text evidence="7">Belongs to the inositol 3,4-bisphosphate 4-phosphatase family.</text>
</comment>
<organism evidence="28 29">
    <name type="scientific">Carassius auratus</name>
    <name type="common">Goldfish</name>
    <dbReference type="NCBI Taxonomy" id="7957"/>
    <lineage>
        <taxon>Eukaryota</taxon>
        <taxon>Metazoa</taxon>
        <taxon>Chordata</taxon>
        <taxon>Craniata</taxon>
        <taxon>Vertebrata</taxon>
        <taxon>Euteleostomi</taxon>
        <taxon>Actinopterygii</taxon>
        <taxon>Neopterygii</taxon>
        <taxon>Teleostei</taxon>
        <taxon>Ostariophysi</taxon>
        <taxon>Cypriniformes</taxon>
        <taxon>Cyprinidae</taxon>
        <taxon>Cyprininae</taxon>
        <taxon>Carassius</taxon>
    </lineage>
</organism>
<evidence type="ECO:0000256" key="2">
    <source>
        <dbReference type="ARBA" id="ARBA00004146"/>
    </source>
</evidence>
<name>A0A6P6KFC4_CARAU</name>
<keyword evidence="26" id="KW-0812">Transmembrane</keyword>
<keyword evidence="11" id="KW-0597">Phosphoprotein</keyword>
<feature type="domain" description="C2" evidence="27">
    <location>
        <begin position="19"/>
        <end position="146"/>
    </location>
</feature>
<protein>
    <recommendedName>
        <fullName evidence="22">Inositol polyphosphate-4-phosphatase type I A</fullName>
        <ecNumber evidence="8">3.1.3.66</ecNumber>
    </recommendedName>
    <alternativeName>
        <fullName evidence="24">Inositol polyphosphate 4-phosphatase type I</fullName>
    </alternativeName>
    <alternativeName>
        <fullName evidence="23">Type I inositol 3,4-bisphosphate 4-phosphatase</fullName>
    </alternativeName>
</protein>
<dbReference type="GO" id="GO:0044281">
    <property type="term" value="P:small molecule metabolic process"/>
    <property type="evidence" value="ECO:0007669"/>
    <property type="project" value="UniProtKB-ARBA"/>
</dbReference>
<dbReference type="PANTHER" id="PTHR12187:SF4">
    <property type="entry name" value="INOSITOL POLYPHOSPHATE-4-PHOSPHATASE TYPE I A"/>
    <property type="match status" value="1"/>
</dbReference>
<evidence type="ECO:0000256" key="16">
    <source>
        <dbReference type="ARBA" id="ARBA00023136"/>
    </source>
</evidence>
<keyword evidence="16 26" id="KW-0472">Membrane</keyword>
<dbReference type="GO" id="GO:0005886">
    <property type="term" value="C:plasma membrane"/>
    <property type="evidence" value="ECO:0007669"/>
    <property type="project" value="UniProtKB-SubCell"/>
</dbReference>
<keyword evidence="15" id="KW-0443">Lipid metabolism</keyword>
<dbReference type="FunFam" id="2.60.40.150:FF:000038">
    <property type="entry name" value="Type I inositol 3,4-bisphosphate 4-phosphatase"/>
    <property type="match status" value="1"/>
</dbReference>
<evidence type="ECO:0000256" key="8">
    <source>
        <dbReference type="ARBA" id="ARBA00013037"/>
    </source>
</evidence>
<evidence type="ECO:0000256" key="17">
    <source>
        <dbReference type="ARBA" id="ARBA00023242"/>
    </source>
</evidence>
<evidence type="ECO:0000256" key="19">
    <source>
        <dbReference type="ARBA" id="ARBA00051770"/>
    </source>
</evidence>
<dbReference type="PROSITE" id="PS50004">
    <property type="entry name" value="C2"/>
    <property type="match status" value="1"/>
</dbReference>
<evidence type="ECO:0000256" key="6">
    <source>
        <dbReference type="ARBA" id="ARBA00004847"/>
    </source>
</evidence>
<evidence type="ECO:0000256" key="15">
    <source>
        <dbReference type="ARBA" id="ARBA00023098"/>
    </source>
</evidence>
<evidence type="ECO:0000256" key="4">
    <source>
        <dbReference type="ARBA" id="ARBA00004496"/>
    </source>
</evidence>
<dbReference type="GO" id="GO:0031901">
    <property type="term" value="C:early endosome membrane"/>
    <property type="evidence" value="ECO:0007669"/>
    <property type="project" value="UniProtKB-SubCell"/>
</dbReference>
<evidence type="ECO:0000256" key="12">
    <source>
        <dbReference type="ARBA" id="ARBA00022753"/>
    </source>
</evidence>
<dbReference type="PANTHER" id="PTHR12187">
    <property type="entry name" value="AGAP000124-PA"/>
    <property type="match status" value="1"/>
</dbReference>
<gene>
    <name evidence="29" type="primary">LOC113050763</name>
</gene>
<dbReference type="InterPro" id="IPR039034">
    <property type="entry name" value="INPP4"/>
</dbReference>
<evidence type="ECO:0000313" key="29">
    <source>
        <dbReference type="RefSeq" id="XP_026069832.1"/>
    </source>
</evidence>
<evidence type="ECO:0000256" key="20">
    <source>
        <dbReference type="ARBA" id="ARBA00051892"/>
    </source>
</evidence>
<keyword evidence="12" id="KW-0967">Endosome</keyword>
<evidence type="ECO:0000256" key="1">
    <source>
        <dbReference type="ARBA" id="ARBA00004123"/>
    </source>
</evidence>
<evidence type="ECO:0000256" key="7">
    <source>
        <dbReference type="ARBA" id="ARBA00006306"/>
    </source>
</evidence>
<keyword evidence="26" id="KW-1133">Transmembrane helix</keyword>
<evidence type="ECO:0000256" key="5">
    <source>
        <dbReference type="ARBA" id="ARBA00004565"/>
    </source>
</evidence>
<dbReference type="Proteomes" id="UP000515129">
    <property type="component" value="Chromosome 31"/>
</dbReference>
<dbReference type="GO" id="GO:0014069">
    <property type="term" value="C:postsynaptic density"/>
    <property type="evidence" value="ECO:0007669"/>
    <property type="project" value="UniProtKB-SubCell"/>
</dbReference>
<evidence type="ECO:0000256" key="22">
    <source>
        <dbReference type="ARBA" id="ARBA00074640"/>
    </source>
</evidence>
<evidence type="ECO:0000256" key="3">
    <source>
        <dbReference type="ARBA" id="ARBA00004236"/>
    </source>
</evidence>
<dbReference type="UniPathway" id="UPA00944"/>
<dbReference type="GO" id="GO:0016316">
    <property type="term" value="F:phosphatidylinositol-3,4-bisphosphate 4-phosphatase activity"/>
    <property type="evidence" value="ECO:0007669"/>
    <property type="project" value="UniProtKB-EC"/>
</dbReference>
<keyword evidence="28" id="KW-1185">Reference proteome</keyword>
<feature type="transmembrane region" description="Helical" evidence="26">
    <location>
        <begin position="919"/>
        <end position="946"/>
    </location>
</feature>
<keyword evidence="17" id="KW-0539">Nucleus</keyword>
<sequence length="951" mass="107523">MSRRERPWSVYRSNTLELSSEMLGLALEGNSQDPDEPVLEFSLVCSELTTPSLDRKPNSFVAVSCTTPPQAFWTKYAQTEIIEGTNNPMFLSSVAFFQDSHINQHTQVKLSVYDVKDRSQGTMYLLGSAMFPVKSLLLEKNHRLNLPLRSAENKDVGSITVIAWQLEEKRDQHTPIKQLHDTINGRTVLSVDESLTESVGVRVKYASLWKDSFLRSVFGGTMSRMYRFPTTDGIHLRILEQMAESVLSLNIPRQFVKLLLEEDSSRVSELEELGELSPCWENLRRQIVTQYQSILQTYQDTLTDLQDYKGPSFKASNLKAERKLEFMPTNLHVQRMRVQDESGCDHTYDVVTIGAPAAHCQGFKNGGLRKLLQKFEEAKKVIYEEECSSALSSSQSIVYIPQDIVHAKEIISHINTLKTQVSYYAERLSRAAKERSANGMERTLAILADKTRQLVMVCDCKLLASAVQALNAARPEYIASKNSPSADLEQVVLRNDQDTLLAKFSGRSSRSSLQVDWHEEEWEKVWGNVDKSLECIIQRVDKLLQRERLHSSSSEDMFQTDLQSGTSKKDGSSSNGEESYPGEWSEALYPLLTTLTECVAMMSDKAKKSMVFLLMQDSAPTIAMDLNLQFRRDVVFCQTLTALICGFIIKLRNCLRDDGFLRQLYTIGLLAQFECLLSTYGEELAMLEDMNIGIMDLRNVTFKVTQAISTSSPDMLPVITGNRDGFNVRIPLPGSMFDALPREIQNGMLLRVQPVLFNVGINEQQTLAEKFGDTSLQELINVESLARLSSYYQQFKEVLPDDCLPRSRSQTCLPELLRFLGQNVHARKNKNVDILWQAAEICRRLNGVRFTSCKSAKDRTAMSVTLEQCLILQHEHGMAPQVFTQALDCMRSIGTREGVTQKNLSGLLPIRDFRLDPSLLYSLPLLALSPNLLIVWVFLSIAYLLAKLRCS</sequence>
<evidence type="ECO:0000256" key="25">
    <source>
        <dbReference type="SAM" id="MobiDB-lite"/>
    </source>
</evidence>
<comment type="catalytic activity">
    <reaction evidence="19">
        <text>1D-myo-inositol 3,4-bisphosphate + H2O = 1D-myo-inositol 3-phosphate + phosphate</text>
        <dbReference type="Rhea" id="RHEA:43388"/>
        <dbReference type="ChEBI" id="CHEBI:15377"/>
        <dbReference type="ChEBI" id="CHEBI:43474"/>
        <dbReference type="ChEBI" id="CHEBI:58401"/>
        <dbReference type="ChEBI" id="CHEBI:83241"/>
    </reaction>
    <physiologicalReaction direction="left-to-right" evidence="19">
        <dbReference type="Rhea" id="RHEA:43389"/>
    </physiologicalReaction>
</comment>
<evidence type="ECO:0000256" key="9">
    <source>
        <dbReference type="ARBA" id="ARBA00022475"/>
    </source>
</evidence>
<comment type="catalytic activity">
    <reaction evidence="20">
        <text>1D-myo-inositol 1,3,4-trisphosphate + H2O = 1D-myo-inositol 1,3-bisphosphate + phosphate</text>
        <dbReference type="Rhea" id="RHEA:43392"/>
        <dbReference type="ChEBI" id="CHEBI:15377"/>
        <dbReference type="ChEBI" id="CHEBI:43474"/>
        <dbReference type="ChEBI" id="CHEBI:58414"/>
        <dbReference type="ChEBI" id="CHEBI:83242"/>
    </reaction>
    <physiologicalReaction direction="left-to-right" evidence="20">
        <dbReference type="Rhea" id="RHEA:43393"/>
    </physiologicalReaction>
</comment>
<dbReference type="SUPFAM" id="SSF49562">
    <property type="entry name" value="C2 domain (Calcium/lipid-binding domain, CaLB)"/>
    <property type="match status" value="1"/>
</dbReference>
<evidence type="ECO:0000256" key="13">
    <source>
        <dbReference type="ARBA" id="ARBA00022801"/>
    </source>
</evidence>
<dbReference type="AlphaFoldDB" id="A0A6P6KFC4"/>